<sequence>MVQVDHQTLSDKIAIQEVLNEYCLRLEIDTFERWLDLFTDDAEYEVFRQVLKGRAEISAMLSQAPHGVHVGGPSRIMLDGDVAETIESYMFIGDDDAHSNNGWYYRTLVRTLDGWKISRTRVKLQKRAAH</sequence>
<evidence type="ECO:0000259" key="1">
    <source>
        <dbReference type="Pfam" id="PF13577"/>
    </source>
</evidence>
<dbReference type="Proteomes" id="UP001169764">
    <property type="component" value="Unassembled WGS sequence"/>
</dbReference>
<name>A0ABT8Y7Z6_9SPHN</name>
<dbReference type="InterPro" id="IPR037401">
    <property type="entry name" value="SnoaL-like"/>
</dbReference>
<organism evidence="2 3">
    <name type="scientific">Sphingomonas natans</name>
    <dbReference type="NCBI Taxonomy" id="3063330"/>
    <lineage>
        <taxon>Bacteria</taxon>
        <taxon>Pseudomonadati</taxon>
        <taxon>Pseudomonadota</taxon>
        <taxon>Alphaproteobacteria</taxon>
        <taxon>Sphingomonadales</taxon>
        <taxon>Sphingomonadaceae</taxon>
        <taxon>Sphingomonas</taxon>
    </lineage>
</organism>
<dbReference type="Pfam" id="PF13577">
    <property type="entry name" value="SnoaL_4"/>
    <property type="match status" value="1"/>
</dbReference>
<feature type="domain" description="SnoaL-like" evidence="1">
    <location>
        <begin position="7"/>
        <end position="121"/>
    </location>
</feature>
<gene>
    <name evidence="2" type="ORF">Q4F19_08700</name>
</gene>
<dbReference type="RefSeq" id="WP_303541622.1">
    <property type="nucleotide sequence ID" value="NZ_JAUOTP010000003.1"/>
</dbReference>
<proteinExistence type="predicted"/>
<dbReference type="Gene3D" id="3.10.450.50">
    <property type="match status" value="1"/>
</dbReference>
<evidence type="ECO:0000313" key="2">
    <source>
        <dbReference type="EMBL" id="MDO6414456.1"/>
    </source>
</evidence>
<dbReference type="SUPFAM" id="SSF54427">
    <property type="entry name" value="NTF2-like"/>
    <property type="match status" value="1"/>
</dbReference>
<reference evidence="2" key="1">
    <citation type="submission" date="2023-07" db="EMBL/GenBank/DDBJ databases">
        <authorList>
            <person name="Kim M."/>
        </authorList>
    </citation>
    <scope>NUCLEOTIDE SEQUENCE</scope>
    <source>
        <strain evidence="2">BIUV-7</strain>
    </source>
</reference>
<keyword evidence="3" id="KW-1185">Reference proteome</keyword>
<dbReference type="InterPro" id="IPR032710">
    <property type="entry name" value="NTF2-like_dom_sf"/>
</dbReference>
<protein>
    <submittedName>
        <fullName evidence="2">Nuclear transport factor 2 family protein</fullName>
    </submittedName>
</protein>
<comment type="caution">
    <text evidence="2">The sequence shown here is derived from an EMBL/GenBank/DDBJ whole genome shotgun (WGS) entry which is preliminary data.</text>
</comment>
<evidence type="ECO:0000313" key="3">
    <source>
        <dbReference type="Proteomes" id="UP001169764"/>
    </source>
</evidence>
<dbReference type="EMBL" id="JAUOTP010000003">
    <property type="protein sequence ID" value="MDO6414456.1"/>
    <property type="molecule type" value="Genomic_DNA"/>
</dbReference>
<accession>A0ABT8Y7Z6</accession>